<evidence type="ECO:0000256" key="3">
    <source>
        <dbReference type="ARBA" id="ARBA00022801"/>
    </source>
</evidence>
<dbReference type="Pfam" id="PF00884">
    <property type="entry name" value="Sulfatase"/>
    <property type="match status" value="1"/>
</dbReference>
<protein>
    <submittedName>
        <fullName evidence="5">Arylsulfatase</fullName>
        <ecNumber evidence="5">3.1.6.1</ecNumber>
    </submittedName>
</protein>
<dbReference type="EMBL" id="MCGH01000003">
    <property type="protein sequence ID" value="ODM04086.1"/>
    <property type="molecule type" value="Genomic_DNA"/>
</dbReference>
<proteinExistence type="inferred from homology"/>
<dbReference type="EC" id="3.1.6.1" evidence="5"/>
<dbReference type="InterPro" id="IPR000917">
    <property type="entry name" value="Sulfatase_N"/>
</dbReference>
<dbReference type="PANTHER" id="PTHR45953">
    <property type="entry name" value="IDURONATE 2-SULFATASE"/>
    <property type="match status" value="1"/>
</dbReference>
<dbReference type="PANTHER" id="PTHR45953:SF1">
    <property type="entry name" value="IDURONATE 2-SULFATASE"/>
    <property type="match status" value="1"/>
</dbReference>
<dbReference type="PATRIC" id="fig|1432052.4.peg.5426"/>
<dbReference type="AlphaFoldDB" id="A0A1E3A792"/>
<gene>
    <name evidence="5" type="ORF">BEI61_04890</name>
</gene>
<dbReference type="InterPro" id="IPR017850">
    <property type="entry name" value="Alkaline_phosphatase_core_sf"/>
</dbReference>
<dbReference type="GO" id="GO:0004065">
    <property type="term" value="F:arylsulfatase activity"/>
    <property type="evidence" value="ECO:0007669"/>
    <property type="project" value="UniProtKB-EC"/>
</dbReference>
<name>A0A1E3A792_9FIRM</name>
<keyword evidence="3 5" id="KW-0378">Hydrolase</keyword>
<dbReference type="RefSeq" id="WP_069154327.1">
    <property type="nucleotide sequence ID" value="NZ_MCGH01000003.1"/>
</dbReference>
<evidence type="ECO:0000256" key="2">
    <source>
        <dbReference type="ARBA" id="ARBA00022723"/>
    </source>
</evidence>
<dbReference type="Proteomes" id="UP000094067">
    <property type="component" value="Unassembled WGS sequence"/>
</dbReference>
<accession>A0A1E3A792</accession>
<keyword evidence="2" id="KW-0479">Metal-binding</keyword>
<organism evidence="5 6">
    <name type="scientific">Eisenbergiella tayi</name>
    <dbReference type="NCBI Taxonomy" id="1432052"/>
    <lineage>
        <taxon>Bacteria</taxon>
        <taxon>Bacillati</taxon>
        <taxon>Bacillota</taxon>
        <taxon>Clostridia</taxon>
        <taxon>Lachnospirales</taxon>
        <taxon>Lachnospiraceae</taxon>
        <taxon>Eisenbergiella</taxon>
    </lineage>
</organism>
<evidence type="ECO:0000259" key="4">
    <source>
        <dbReference type="Pfam" id="PF00884"/>
    </source>
</evidence>
<dbReference type="SUPFAM" id="SSF53649">
    <property type="entry name" value="Alkaline phosphatase-like"/>
    <property type="match status" value="1"/>
</dbReference>
<dbReference type="GO" id="GO:0046872">
    <property type="term" value="F:metal ion binding"/>
    <property type="evidence" value="ECO:0007669"/>
    <property type="project" value="UniProtKB-KW"/>
</dbReference>
<reference evidence="5 6" key="1">
    <citation type="submission" date="2016-07" db="EMBL/GenBank/DDBJ databases">
        <title>Characterization of isolates of Eisenbergiella tayi derived from blood cultures, using whole genome sequencing.</title>
        <authorList>
            <person name="Burdz T."/>
            <person name="Wiebe D."/>
            <person name="Huynh C."/>
            <person name="Bernard K."/>
        </authorList>
    </citation>
    <scope>NUCLEOTIDE SEQUENCE [LARGE SCALE GENOMIC DNA]</scope>
    <source>
        <strain evidence="5 6">NML 110608</strain>
    </source>
</reference>
<sequence>MSKRPNLILIMTDGMRGDCLGTAGHPDVKTPHLDTLAAQGIFYPNAYTACPSCVPARAALHTGLSQKKHGRVGYQDGIDWNYPVTMAGELSKAGYYTQCVGKMHVHPLRSMMGFHHIELHDGNLDFYRRPGTDYYEDQRIADDYYHWLHCMRGPDCDVSDTGLNCNSWVARPWPYEESLHPTNWVVSRGIDFLRRRDRRMPFFLMLSFVRPHAPYDAPQWYFDLYRNRSLRPPVKGDWDPQDPGIEGRTYNSHFTPSDPELELQQQAGYYACITLIDHQIGRFLDALHAQCAGEDNVIFFTSDHGELLGDHNLVRKSYPYQGSIHIPMLIHGPERLLGSRQTVSSSLVELRDVMPTLLNLAGADIPASLDGRSMLPGGGCETRDYLHGEHSFGGESNHFIVTGNDKYIWYSQTGREQYFDLKTDPGETKNRIQDPACTERIAALRSILIRELEGREEGYSDGRRLITGKPPRAVLSEVLFE</sequence>
<dbReference type="InterPro" id="IPR024607">
    <property type="entry name" value="Sulfatase_CS"/>
</dbReference>
<evidence type="ECO:0000313" key="6">
    <source>
        <dbReference type="Proteomes" id="UP000094067"/>
    </source>
</evidence>
<comment type="caution">
    <text evidence="5">The sequence shown here is derived from an EMBL/GenBank/DDBJ whole genome shotgun (WGS) entry which is preliminary data.</text>
</comment>
<dbReference type="Gene3D" id="3.40.720.10">
    <property type="entry name" value="Alkaline Phosphatase, subunit A"/>
    <property type="match status" value="1"/>
</dbReference>
<feature type="domain" description="Sulfatase N-terminal" evidence="4">
    <location>
        <begin position="5"/>
        <end position="363"/>
    </location>
</feature>
<dbReference type="PROSITE" id="PS00149">
    <property type="entry name" value="SULFATASE_2"/>
    <property type="match status" value="1"/>
</dbReference>
<comment type="similarity">
    <text evidence="1">Belongs to the sulfatase family.</text>
</comment>
<dbReference type="GO" id="GO:0005737">
    <property type="term" value="C:cytoplasm"/>
    <property type="evidence" value="ECO:0007669"/>
    <property type="project" value="TreeGrafter"/>
</dbReference>
<evidence type="ECO:0000256" key="1">
    <source>
        <dbReference type="ARBA" id="ARBA00008779"/>
    </source>
</evidence>
<evidence type="ECO:0000313" key="5">
    <source>
        <dbReference type="EMBL" id="ODM04086.1"/>
    </source>
</evidence>
<dbReference type="NCBIfam" id="NF010322">
    <property type="entry name" value="PRK13759.1"/>
    <property type="match status" value="1"/>
</dbReference>